<dbReference type="GO" id="GO:0004725">
    <property type="term" value="F:protein tyrosine phosphatase activity"/>
    <property type="evidence" value="ECO:0007669"/>
    <property type="project" value="UniProtKB-EC"/>
</dbReference>
<feature type="domain" description="Fibronectin type-III" evidence="15">
    <location>
        <begin position="586"/>
        <end position="675"/>
    </location>
</feature>
<evidence type="ECO:0000256" key="2">
    <source>
        <dbReference type="ARBA" id="ARBA00013064"/>
    </source>
</evidence>
<keyword evidence="16" id="KW-0675">Receptor</keyword>
<evidence type="ECO:0000256" key="3">
    <source>
        <dbReference type="ARBA" id="ARBA00022692"/>
    </source>
</evidence>
<feature type="domain" description="Fibronectin type-III" evidence="15">
    <location>
        <begin position="399"/>
        <end position="489"/>
    </location>
</feature>
<feature type="domain" description="Fibronectin type-III" evidence="15">
    <location>
        <begin position="212"/>
        <end position="301"/>
    </location>
</feature>
<dbReference type="OrthoDB" id="6430956at2759"/>
<dbReference type="InterPro" id="IPR003961">
    <property type="entry name" value="FN3_dom"/>
</dbReference>
<evidence type="ECO:0000313" key="16">
    <source>
        <dbReference type="EMBL" id="GBL94852.1"/>
    </source>
</evidence>
<dbReference type="PROSITE" id="PS50853">
    <property type="entry name" value="FN3"/>
    <property type="match status" value="6"/>
</dbReference>
<evidence type="ECO:0000313" key="17">
    <source>
        <dbReference type="Proteomes" id="UP000499080"/>
    </source>
</evidence>
<dbReference type="GO" id="GO:0048666">
    <property type="term" value="P:neuron development"/>
    <property type="evidence" value="ECO:0007669"/>
    <property type="project" value="UniProtKB-ARBA"/>
</dbReference>
<dbReference type="PRINTS" id="PR00700">
    <property type="entry name" value="PRTYPHPHTASE"/>
</dbReference>
<dbReference type="PROSITE" id="PS50055">
    <property type="entry name" value="TYR_PHOSPHATASE_PTP"/>
    <property type="match status" value="1"/>
</dbReference>
<keyword evidence="3 11" id="KW-0812">Transmembrane</keyword>
<keyword evidence="9" id="KW-0325">Glycoprotein</keyword>
<dbReference type="InterPro" id="IPR003595">
    <property type="entry name" value="Tyr_Pase_cat"/>
</dbReference>
<dbReference type="GO" id="GO:0016020">
    <property type="term" value="C:membrane"/>
    <property type="evidence" value="ECO:0007669"/>
    <property type="project" value="UniProtKB-SubCell"/>
</dbReference>
<comment type="caution">
    <text evidence="16">The sequence shown here is derived from an EMBL/GenBank/DDBJ whole genome shotgun (WGS) entry which is preliminary data.</text>
</comment>
<protein>
    <recommendedName>
        <fullName evidence="2">protein-tyrosine-phosphatase</fullName>
        <ecNumber evidence="2">3.1.3.48</ecNumber>
    </recommendedName>
</protein>
<feature type="domain" description="Fibronectin type-III" evidence="15">
    <location>
        <begin position="490"/>
        <end position="584"/>
    </location>
</feature>
<dbReference type="EC" id="3.1.3.48" evidence="2"/>
<evidence type="ECO:0000256" key="12">
    <source>
        <dbReference type="SAM" id="SignalP"/>
    </source>
</evidence>
<evidence type="ECO:0000256" key="11">
    <source>
        <dbReference type="SAM" id="Phobius"/>
    </source>
</evidence>
<keyword evidence="7 11" id="KW-1133">Transmembrane helix</keyword>
<dbReference type="InterPro" id="IPR036116">
    <property type="entry name" value="FN3_sf"/>
</dbReference>
<dbReference type="Pfam" id="PF00102">
    <property type="entry name" value="Y_phosphatase"/>
    <property type="match status" value="1"/>
</dbReference>
<dbReference type="InterPro" id="IPR016130">
    <property type="entry name" value="Tyr_Pase_AS"/>
</dbReference>
<feature type="domain" description="Tyrosine specific protein phosphatases" evidence="14">
    <location>
        <begin position="941"/>
        <end position="1013"/>
    </location>
</feature>
<dbReference type="SMART" id="SM00404">
    <property type="entry name" value="PTPc_motif"/>
    <property type="match status" value="1"/>
</dbReference>
<dbReference type="FunFam" id="3.90.190.10:FF:000009">
    <property type="entry name" value="Receptor-type tyrosine-protein phosphatase beta"/>
    <property type="match status" value="1"/>
</dbReference>
<dbReference type="PRINTS" id="PR00014">
    <property type="entry name" value="FNTYPEIII"/>
</dbReference>
<evidence type="ECO:0000256" key="9">
    <source>
        <dbReference type="ARBA" id="ARBA00023180"/>
    </source>
</evidence>
<feature type="chain" id="PRO_5021360426" description="protein-tyrosine-phosphatase" evidence="12">
    <location>
        <begin position="18"/>
        <end position="1038"/>
    </location>
</feature>
<keyword evidence="17" id="KW-1185">Reference proteome</keyword>
<dbReference type="SMART" id="SM00060">
    <property type="entry name" value="FN3"/>
    <property type="match status" value="6"/>
</dbReference>
<dbReference type="InterPro" id="IPR000387">
    <property type="entry name" value="Tyr_Pase_dom"/>
</dbReference>
<sequence length="1038" mass="116895">MATWLYFVLLFIPLLRAQVANNCFTPWNVTLQNPLHVKWDGEDRNTDVRIVVKPDVGENSKWINGCREQSENTTFSVRELRIEPLCANTTHWLTAGLVCEDNSIVGTRTFTIQTDYVEAPFNVTIDAVTNTSIKIGWKEPYSDAQITVYHVWKTKTDFAVENIYHTVPNFYEFGSLIPYTEYSFVVRAKTDTTFGPWSETVRERTKVGVPFMPTGLTADAVTNSSIVVRWNEPVPSKGPILSYEIKWGKESGTQVIEVVKSTFYKIDYLYAYTEYSIQVKATTEAGSGPWSSVLSVLTAIGIPSVPTNLTALNTTENSILVSWNAPEPANGPSLEYVVSWGDTGATSIQVSVKNETEYLADGLKPYTEYVFQVAASTSAGFGPYTKKILVRTQIGLPSEPVNLTETHVTNTSIAIEWGSPELPNGPILDYVIQFLEYPNGSISEMETKENSTTLRNLKAYTLYIIRVGARTEAGLGPFAENLEVQTGVGVPGLPTNISCAVNATSITLIWERPEIVPGVLLDYQVSWGVRGTPVSLVVMDSSTHHYDAVGLRPYTEYQFEIAARTEAGAGKAETLTLRTDIADPSSPRELTVVETHETSILLKWLPPEHPNGPDLIYSVKWVDPANNSENLETNSTSCSVTKLKPSTNYSIAIIARTKAGDGPWSPILSVTTHEKRHTKNPHFVLAMVLGIMLPLLIILLIVGFIIARRKGIFDDFRPRSREPSQEMQPPRPTIQMVPNDKIARSFTVHNFLQKVNPITRYGQAGFLQEFEELKRESPQHPTNAAKIEENLTKNRWVKILPFDHSRVKIYPDGTSNRSNFINANYIPGESHIIEYIATQGPLPNTVNDFWTVVWQQSVPIVVMLTQCVERAVKNCEKYWPASGESKLYGDIRVQTKQETMLTSHIMRVFLVQYQNQQRHIVHMHFTNWPVDGTPRNPVDFLHFIRLVREQVSERRPGPILIHCSAGVGRTGTFIAVDRLMQHLQSKDDIDIYNTVLEMRRYRPHMVHTMEQYVFIYSCVQQFIQDASVPQENIYDTVT</sequence>
<dbReference type="PANTHER" id="PTHR46957:SF3">
    <property type="entry name" value="CYTOKINE RECEPTOR"/>
    <property type="match status" value="1"/>
</dbReference>
<dbReference type="InterPro" id="IPR050713">
    <property type="entry name" value="RTP_Phos/Ushers"/>
</dbReference>
<proteinExistence type="predicted"/>
<evidence type="ECO:0000259" key="13">
    <source>
        <dbReference type="PROSITE" id="PS50055"/>
    </source>
</evidence>
<feature type="signal peptide" evidence="12">
    <location>
        <begin position="1"/>
        <end position="17"/>
    </location>
</feature>
<dbReference type="PANTHER" id="PTHR46957">
    <property type="entry name" value="CYTOKINE RECEPTOR"/>
    <property type="match status" value="1"/>
</dbReference>
<evidence type="ECO:0000256" key="10">
    <source>
        <dbReference type="ARBA" id="ARBA00051722"/>
    </source>
</evidence>
<keyword evidence="5" id="KW-0378">Hydrolase</keyword>
<evidence type="ECO:0000256" key="8">
    <source>
        <dbReference type="ARBA" id="ARBA00023136"/>
    </source>
</evidence>
<feature type="domain" description="Fibronectin type-III" evidence="15">
    <location>
        <begin position="305"/>
        <end position="395"/>
    </location>
</feature>
<dbReference type="EMBL" id="BGPR01000106">
    <property type="protein sequence ID" value="GBL94852.1"/>
    <property type="molecule type" value="Genomic_DNA"/>
</dbReference>
<feature type="transmembrane region" description="Helical" evidence="11">
    <location>
        <begin position="683"/>
        <end position="707"/>
    </location>
</feature>
<feature type="domain" description="Tyrosine-protein phosphatase" evidence="13">
    <location>
        <begin position="766"/>
        <end position="1022"/>
    </location>
</feature>
<evidence type="ECO:0000259" key="14">
    <source>
        <dbReference type="PROSITE" id="PS50056"/>
    </source>
</evidence>
<evidence type="ECO:0000256" key="1">
    <source>
        <dbReference type="ARBA" id="ARBA00004479"/>
    </source>
</evidence>
<dbReference type="AlphaFoldDB" id="A0A4Y2BRM4"/>
<reference evidence="16 17" key="1">
    <citation type="journal article" date="2019" name="Sci. Rep.">
        <title>Orb-weaving spider Araneus ventricosus genome elucidates the spidroin gene catalogue.</title>
        <authorList>
            <person name="Kono N."/>
            <person name="Nakamura H."/>
            <person name="Ohtoshi R."/>
            <person name="Moran D.A.P."/>
            <person name="Shinohara A."/>
            <person name="Yoshida Y."/>
            <person name="Fujiwara M."/>
            <person name="Mori M."/>
            <person name="Tomita M."/>
            <person name="Arakawa K."/>
        </authorList>
    </citation>
    <scope>NUCLEOTIDE SEQUENCE [LARGE SCALE GENOMIC DNA]</scope>
</reference>
<organism evidence="16 17">
    <name type="scientific">Araneus ventricosus</name>
    <name type="common">Orbweaver spider</name>
    <name type="synonym">Epeira ventricosa</name>
    <dbReference type="NCBI Taxonomy" id="182803"/>
    <lineage>
        <taxon>Eukaryota</taxon>
        <taxon>Metazoa</taxon>
        <taxon>Ecdysozoa</taxon>
        <taxon>Arthropoda</taxon>
        <taxon>Chelicerata</taxon>
        <taxon>Arachnida</taxon>
        <taxon>Araneae</taxon>
        <taxon>Araneomorphae</taxon>
        <taxon>Entelegynae</taxon>
        <taxon>Araneoidea</taxon>
        <taxon>Araneidae</taxon>
        <taxon>Araneus</taxon>
    </lineage>
</organism>
<evidence type="ECO:0000256" key="7">
    <source>
        <dbReference type="ARBA" id="ARBA00022989"/>
    </source>
</evidence>
<keyword evidence="6" id="KW-0904">Protein phosphatase</keyword>
<dbReference type="InterPro" id="IPR029021">
    <property type="entry name" value="Prot-tyrosine_phosphatase-like"/>
</dbReference>
<dbReference type="InterPro" id="IPR013783">
    <property type="entry name" value="Ig-like_fold"/>
</dbReference>
<accession>A0A4Y2BRM4</accession>
<dbReference type="SUPFAM" id="SSF49265">
    <property type="entry name" value="Fibronectin type III"/>
    <property type="match status" value="3"/>
</dbReference>
<keyword evidence="4 12" id="KW-0732">Signal</keyword>
<dbReference type="PROSITE" id="PS50056">
    <property type="entry name" value="TYR_PHOSPHATASE_2"/>
    <property type="match status" value="1"/>
</dbReference>
<gene>
    <name evidence="16" type="primary">PTPRJ</name>
    <name evidence="16" type="ORF">AVEN_197532_1</name>
</gene>
<evidence type="ECO:0000256" key="6">
    <source>
        <dbReference type="ARBA" id="ARBA00022912"/>
    </source>
</evidence>
<evidence type="ECO:0000256" key="5">
    <source>
        <dbReference type="ARBA" id="ARBA00022801"/>
    </source>
</evidence>
<evidence type="ECO:0000259" key="15">
    <source>
        <dbReference type="PROSITE" id="PS50853"/>
    </source>
</evidence>
<dbReference type="SUPFAM" id="SSF52799">
    <property type="entry name" value="(Phosphotyrosine protein) phosphatases II"/>
    <property type="match status" value="1"/>
</dbReference>
<dbReference type="Proteomes" id="UP000499080">
    <property type="component" value="Unassembled WGS sequence"/>
</dbReference>
<dbReference type="CDD" id="cd00063">
    <property type="entry name" value="FN3"/>
    <property type="match status" value="6"/>
</dbReference>
<comment type="subcellular location">
    <subcellularLocation>
        <location evidence="1">Membrane</location>
        <topology evidence="1">Single-pass type I membrane protein</topology>
    </subcellularLocation>
</comment>
<dbReference type="SMART" id="SM00194">
    <property type="entry name" value="PTPc"/>
    <property type="match status" value="1"/>
</dbReference>
<feature type="domain" description="Fibronectin type-III" evidence="15">
    <location>
        <begin position="119"/>
        <end position="208"/>
    </location>
</feature>
<name>A0A4Y2BRM4_ARAVE</name>
<dbReference type="Gene3D" id="3.90.190.10">
    <property type="entry name" value="Protein tyrosine phosphatase superfamily"/>
    <property type="match status" value="1"/>
</dbReference>
<evidence type="ECO:0000256" key="4">
    <source>
        <dbReference type="ARBA" id="ARBA00022729"/>
    </source>
</evidence>
<dbReference type="Pfam" id="PF00041">
    <property type="entry name" value="fn3"/>
    <property type="match status" value="6"/>
</dbReference>
<dbReference type="InterPro" id="IPR000242">
    <property type="entry name" value="PTP_cat"/>
</dbReference>
<comment type="catalytic activity">
    <reaction evidence="10">
        <text>O-phospho-L-tyrosyl-[protein] + H2O = L-tyrosyl-[protein] + phosphate</text>
        <dbReference type="Rhea" id="RHEA:10684"/>
        <dbReference type="Rhea" id="RHEA-COMP:10136"/>
        <dbReference type="Rhea" id="RHEA-COMP:20101"/>
        <dbReference type="ChEBI" id="CHEBI:15377"/>
        <dbReference type="ChEBI" id="CHEBI:43474"/>
        <dbReference type="ChEBI" id="CHEBI:46858"/>
        <dbReference type="ChEBI" id="CHEBI:61978"/>
        <dbReference type="EC" id="3.1.3.48"/>
    </reaction>
</comment>
<keyword evidence="8 11" id="KW-0472">Membrane</keyword>
<dbReference type="Gene3D" id="2.60.40.10">
    <property type="entry name" value="Immunoglobulins"/>
    <property type="match status" value="6"/>
</dbReference>
<dbReference type="PROSITE" id="PS00383">
    <property type="entry name" value="TYR_PHOSPHATASE_1"/>
    <property type="match status" value="1"/>
</dbReference>